<feature type="compositionally biased region" description="Basic and acidic residues" evidence="1">
    <location>
        <begin position="107"/>
        <end position="129"/>
    </location>
</feature>
<reference evidence="2 3" key="1">
    <citation type="submission" date="2019-03" db="EMBL/GenBank/DDBJ databases">
        <title>The genome sequence of a newly discovered highly antifungal drug resistant Aspergillus species, Aspergillus tanneri NIH 1004.</title>
        <authorList>
            <person name="Mounaud S."/>
            <person name="Singh I."/>
            <person name="Joardar V."/>
            <person name="Pakala S."/>
            <person name="Pakala S."/>
            <person name="Venepally P."/>
            <person name="Hoover J."/>
            <person name="Nierman W."/>
            <person name="Chung J."/>
            <person name="Losada L."/>
        </authorList>
    </citation>
    <scope>NUCLEOTIDE SEQUENCE [LARGE SCALE GENOMIC DNA]</scope>
    <source>
        <strain evidence="2 3">NIH1004</strain>
    </source>
</reference>
<evidence type="ECO:0000313" key="3">
    <source>
        <dbReference type="Proteomes" id="UP000308092"/>
    </source>
</evidence>
<name>A0A4S3IZJ3_9EURO</name>
<dbReference type="AlphaFoldDB" id="A0A4S3IZJ3"/>
<evidence type="ECO:0000256" key="1">
    <source>
        <dbReference type="SAM" id="MobiDB-lite"/>
    </source>
</evidence>
<proteinExistence type="predicted"/>
<sequence>MHRLSTESILLKLRCEGLENALQNEQKRRKRGKPLIFNLRAPEDGYAVFYSPRKIQQARDLQMEKEKAIQLAKASKEKEKIRRQQEKEEKQRLVEERKRIRASNRELRIQEAEQKRHQKAEKRLAKEADLQLQNDFKRVKRGKKKPSRPSTAKDQEDIVEPAADVIEEAPLAVNRRGRQIRLPQRFRDD</sequence>
<organism evidence="2 3">
    <name type="scientific">Aspergillus tanneri</name>
    <dbReference type="NCBI Taxonomy" id="1220188"/>
    <lineage>
        <taxon>Eukaryota</taxon>
        <taxon>Fungi</taxon>
        <taxon>Dikarya</taxon>
        <taxon>Ascomycota</taxon>
        <taxon>Pezizomycotina</taxon>
        <taxon>Eurotiomycetes</taxon>
        <taxon>Eurotiomycetidae</taxon>
        <taxon>Eurotiales</taxon>
        <taxon>Aspergillaceae</taxon>
        <taxon>Aspergillus</taxon>
        <taxon>Aspergillus subgen. Circumdati</taxon>
    </lineage>
</organism>
<accession>A0A4S3IZJ3</accession>
<protein>
    <submittedName>
        <fullName evidence="2">Uncharacterized protein</fullName>
    </submittedName>
</protein>
<evidence type="ECO:0000313" key="2">
    <source>
        <dbReference type="EMBL" id="THC86978.1"/>
    </source>
</evidence>
<dbReference type="EMBL" id="SOSA01001686">
    <property type="protein sequence ID" value="THC86978.1"/>
    <property type="molecule type" value="Genomic_DNA"/>
</dbReference>
<comment type="caution">
    <text evidence="2">The sequence shown here is derived from an EMBL/GenBank/DDBJ whole genome shotgun (WGS) entry which is preliminary data.</text>
</comment>
<dbReference type="Proteomes" id="UP000308092">
    <property type="component" value="Unassembled WGS sequence"/>
</dbReference>
<gene>
    <name evidence="2" type="ORF">EYZ11_013576</name>
</gene>
<feature type="region of interest" description="Disordered" evidence="1">
    <location>
        <begin position="107"/>
        <end position="163"/>
    </location>
</feature>
<dbReference type="VEuPathDB" id="FungiDB:EYZ11_013576"/>
<feature type="region of interest" description="Disordered" evidence="1">
    <location>
        <begin position="72"/>
        <end position="93"/>
    </location>
</feature>
<keyword evidence="3" id="KW-1185">Reference proteome</keyword>
<feature type="compositionally biased region" description="Basic residues" evidence="1">
    <location>
        <begin position="138"/>
        <end position="147"/>
    </location>
</feature>